<evidence type="ECO:0000313" key="2">
    <source>
        <dbReference type="EMBL" id="MEQ2558298.1"/>
    </source>
</evidence>
<proteinExistence type="predicted"/>
<keyword evidence="1" id="KW-0472">Membrane</keyword>
<dbReference type="RefSeq" id="WP_353531137.1">
    <property type="nucleotide sequence ID" value="NZ_JBBMEX010000010.1"/>
</dbReference>
<accession>A0ABV1HF23</accession>
<sequence>MIAVSEGIHQELIFLLISVALGEGLIILYDIFRIFRQIIPHGVIWTAIEDVCYWVVCALLVFGMVFRTNDGLVRGFSIGGILLGMLFYNHFVSPFFVKYLSLFFRKIMVILKKGLKKIVQAVKIVLYRL</sequence>
<keyword evidence="1" id="KW-1133">Transmembrane helix</keyword>
<name>A0ABV1HF23_9FIRM</name>
<protein>
    <submittedName>
        <fullName evidence="2">Spore cortex biosynthesis protein YabQ</fullName>
    </submittedName>
</protein>
<feature type="transmembrane region" description="Helical" evidence="1">
    <location>
        <begin position="78"/>
        <end position="104"/>
    </location>
</feature>
<dbReference type="InterPro" id="IPR019074">
    <property type="entry name" value="YabQ"/>
</dbReference>
<dbReference type="Pfam" id="PF09578">
    <property type="entry name" value="Spore_YabQ"/>
    <property type="match status" value="1"/>
</dbReference>
<reference evidence="2 3" key="1">
    <citation type="submission" date="2024-03" db="EMBL/GenBank/DDBJ databases">
        <title>Human intestinal bacterial collection.</title>
        <authorList>
            <person name="Pauvert C."/>
            <person name="Hitch T.C.A."/>
            <person name="Clavel T."/>
        </authorList>
    </citation>
    <scope>NUCLEOTIDE SEQUENCE [LARGE SCALE GENOMIC DNA]</scope>
    <source>
        <strain evidence="2 3">CLA-AA-H185</strain>
    </source>
</reference>
<dbReference type="Proteomes" id="UP001454489">
    <property type="component" value="Unassembled WGS sequence"/>
</dbReference>
<feature type="transmembrane region" description="Helical" evidence="1">
    <location>
        <begin position="44"/>
        <end position="66"/>
    </location>
</feature>
<organism evidence="2 3">
    <name type="scientific">Maccoyibacter intestinihominis</name>
    <dbReference type="NCBI Taxonomy" id="3133499"/>
    <lineage>
        <taxon>Bacteria</taxon>
        <taxon>Bacillati</taxon>
        <taxon>Bacillota</taxon>
        <taxon>Clostridia</taxon>
        <taxon>Lachnospirales</taxon>
        <taxon>Lachnospiraceae</taxon>
        <taxon>Maccoyibacter</taxon>
    </lineage>
</organism>
<evidence type="ECO:0000313" key="3">
    <source>
        <dbReference type="Proteomes" id="UP001454489"/>
    </source>
</evidence>
<keyword evidence="3" id="KW-1185">Reference proteome</keyword>
<comment type="caution">
    <text evidence="2">The sequence shown here is derived from an EMBL/GenBank/DDBJ whole genome shotgun (WGS) entry which is preliminary data.</text>
</comment>
<feature type="transmembrane region" description="Helical" evidence="1">
    <location>
        <begin position="12"/>
        <end position="32"/>
    </location>
</feature>
<evidence type="ECO:0000256" key="1">
    <source>
        <dbReference type="SAM" id="Phobius"/>
    </source>
</evidence>
<dbReference type="NCBIfam" id="TIGR02893">
    <property type="entry name" value="spore_yabQ"/>
    <property type="match status" value="1"/>
</dbReference>
<gene>
    <name evidence="2" type="primary">yabQ</name>
    <name evidence="2" type="ORF">WMO43_10540</name>
</gene>
<keyword evidence="1" id="KW-0812">Transmembrane</keyword>
<dbReference type="EMBL" id="JBBMEX010000010">
    <property type="protein sequence ID" value="MEQ2558298.1"/>
    <property type="molecule type" value="Genomic_DNA"/>
</dbReference>